<accession>A0AAW1J2J8</accession>
<dbReference type="InterPro" id="IPR032675">
    <property type="entry name" value="LRR_dom_sf"/>
</dbReference>
<proteinExistence type="predicted"/>
<dbReference type="EMBL" id="JBDFQZ010000008">
    <property type="protein sequence ID" value="KAK9697018.1"/>
    <property type="molecule type" value="Genomic_DNA"/>
</dbReference>
<evidence type="ECO:0000259" key="1">
    <source>
        <dbReference type="PROSITE" id="PS50181"/>
    </source>
</evidence>
<name>A0AAW1J2J8_SAPOF</name>
<dbReference type="SUPFAM" id="SSF52047">
    <property type="entry name" value="RNI-like"/>
    <property type="match status" value="1"/>
</dbReference>
<dbReference type="PANTHER" id="PTHR38926:SF2">
    <property type="entry name" value="F-BOX_LRR-REPEAT PROTEIN 21-RELATED"/>
    <property type="match status" value="1"/>
</dbReference>
<dbReference type="Gene3D" id="1.20.1280.50">
    <property type="match status" value="1"/>
</dbReference>
<dbReference type="PROSITE" id="PS50181">
    <property type="entry name" value="FBOX"/>
    <property type="match status" value="1"/>
</dbReference>
<comment type="caution">
    <text evidence="2">The sequence shown here is derived from an EMBL/GenBank/DDBJ whole genome shotgun (WGS) entry which is preliminary data.</text>
</comment>
<dbReference type="Pfam" id="PF12937">
    <property type="entry name" value="F-box-like"/>
    <property type="match status" value="1"/>
</dbReference>
<organism evidence="2 3">
    <name type="scientific">Saponaria officinalis</name>
    <name type="common">Common soapwort</name>
    <name type="synonym">Lychnis saponaria</name>
    <dbReference type="NCBI Taxonomy" id="3572"/>
    <lineage>
        <taxon>Eukaryota</taxon>
        <taxon>Viridiplantae</taxon>
        <taxon>Streptophyta</taxon>
        <taxon>Embryophyta</taxon>
        <taxon>Tracheophyta</taxon>
        <taxon>Spermatophyta</taxon>
        <taxon>Magnoliopsida</taxon>
        <taxon>eudicotyledons</taxon>
        <taxon>Gunneridae</taxon>
        <taxon>Pentapetalae</taxon>
        <taxon>Caryophyllales</taxon>
        <taxon>Caryophyllaceae</taxon>
        <taxon>Caryophylleae</taxon>
        <taxon>Saponaria</taxon>
    </lineage>
</organism>
<feature type="domain" description="F-box" evidence="1">
    <location>
        <begin position="26"/>
        <end position="73"/>
    </location>
</feature>
<dbReference type="PANTHER" id="PTHR38926">
    <property type="entry name" value="F-BOX DOMAIN CONTAINING PROTEIN, EXPRESSED"/>
    <property type="match status" value="1"/>
</dbReference>
<dbReference type="SUPFAM" id="SSF81383">
    <property type="entry name" value="F-box domain"/>
    <property type="match status" value="1"/>
</dbReference>
<gene>
    <name evidence="2" type="ORF">RND81_08G009600</name>
</gene>
<dbReference type="CDD" id="cd22164">
    <property type="entry name" value="F-box_AtSKIP19-like"/>
    <property type="match status" value="1"/>
</dbReference>
<dbReference type="EMBL" id="JBDFQZ010000008">
    <property type="protein sequence ID" value="KAK9697016.1"/>
    <property type="molecule type" value="Genomic_DNA"/>
</dbReference>
<dbReference type="InterPro" id="IPR036047">
    <property type="entry name" value="F-box-like_dom_sf"/>
</dbReference>
<dbReference type="AlphaFoldDB" id="A0AAW1J2J8"/>
<evidence type="ECO:0000313" key="2">
    <source>
        <dbReference type="EMBL" id="KAK9697018.1"/>
    </source>
</evidence>
<dbReference type="Gene3D" id="3.80.10.10">
    <property type="entry name" value="Ribonuclease Inhibitor"/>
    <property type="match status" value="1"/>
</dbReference>
<sequence>MATTSTNRNPNDTSSMEISQSPLENHINWLELPRDVTLMILMKLGTLEILESAQFVCKLWYNLCKDPSIWRIVRIRNIDEIELVDKHEKMMFNAVDRSAGGLIDVDIEGFGSDDLPSYIASRSSQLKRLRLACCQTISATALIEALEKLSSLKELELTLCSFQTERVIQIINTCPSLTTFKLNELGSRNPTLACDEEALAIARNMPALRNLQLIGNSLTNDGLTAILDGCRHLEFLDLRACFHLELVGSLGKRLSEQIKDLRLPYDSTDDYNYLTTDYDSDFDEIYAQEYDDMDFISDDEMDGQYHYGFSDDDDLDDIIYD</sequence>
<dbReference type="Proteomes" id="UP001443914">
    <property type="component" value="Unassembled WGS sequence"/>
</dbReference>
<keyword evidence="3" id="KW-1185">Reference proteome</keyword>
<evidence type="ECO:0000313" key="3">
    <source>
        <dbReference type="Proteomes" id="UP001443914"/>
    </source>
</evidence>
<dbReference type="InterPro" id="IPR001810">
    <property type="entry name" value="F-box_dom"/>
</dbReference>
<protein>
    <recommendedName>
        <fullName evidence="1">F-box domain-containing protein</fullName>
    </recommendedName>
</protein>
<reference evidence="2 3" key="1">
    <citation type="submission" date="2024-03" db="EMBL/GenBank/DDBJ databases">
        <title>WGS assembly of Saponaria officinalis var. Norfolk2.</title>
        <authorList>
            <person name="Jenkins J."/>
            <person name="Shu S."/>
            <person name="Grimwood J."/>
            <person name="Barry K."/>
            <person name="Goodstein D."/>
            <person name="Schmutz J."/>
            <person name="Leebens-Mack J."/>
            <person name="Osbourn A."/>
        </authorList>
    </citation>
    <scope>NUCLEOTIDE SEQUENCE [LARGE SCALE GENOMIC DNA]</scope>
    <source>
        <strain evidence="3">cv. Norfolk2</strain>
        <strain evidence="2">JIC</strain>
        <tissue evidence="2">Leaf</tissue>
    </source>
</reference>